<dbReference type="Proteomes" id="UP001216139">
    <property type="component" value="Chromosome"/>
</dbReference>
<name>A0ABY7T9B1_9SPHI</name>
<keyword evidence="2" id="KW-1185">Reference proteome</keyword>
<proteinExistence type="predicted"/>
<sequence>MQFKEIVGQAAVKQRLINSVKENRVSHAQLFLGPEGSGALPLAVAYAQYVSCEDKQTDDSCGVCSSCRKYQKLMHPDLHFSYPFFAKHKDDNALTFIEQWREAFLANPYLNLDGWRGYLDAENKQANINIAECHQIIKKLSFKPFESEFKILILWLPEYLDKAGNALLKIIEEPQPNTLFLLVAQNQDQILNTILSRTQLIKVPCLTYDDVKDYLIDHGQPKALAEQAAYLSNGNLTEAIQILQQDTDNYHAQFVQWLRICFGNKGSEAMKMVDVLAKLGRENQKNFLRYGISFLRECCLLQAGVENLVHLPADELETAKKMATVIPVHYAEAISAELEKAHYHIERNANPKILFLDVSLQIIKILFFKTIRQKADSTYITN</sequence>
<dbReference type="InterPro" id="IPR050238">
    <property type="entry name" value="DNA_Rep/Repair_Clamp_Loader"/>
</dbReference>
<gene>
    <name evidence="1" type="ORF">PQO05_00045</name>
</gene>
<dbReference type="PANTHER" id="PTHR11669">
    <property type="entry name" value="REPLICATION FACTOR C / DNA POLYMERASE III GAMMA-TAU SUBUNIT"/>
    <property type="match status" value="1"/>
</dbReference>
<dbReference type="PANTHER" id="PTHR11669:SF8">
    <property type="entry name" value="DNA POLYMERASE III SUBUNIT DELTA"/>
    <property type="match status" value="1"/>
</dbReference>
<dbReference type="RefSeq" id="WP_273630580.1">
    <property type="nucleotide sequence ID" value="NZ_CP117167.1"/>
</dbReference>
<dbReference type="Pfam" id="PF13177">
    <property type="entry name" value="DNA_pol3_delta2"/>
    <property type="match status" value="1"/>
</dbReference>
<accession>A0ABY7T9B1</accession>
<reference evidence="1 2" key="1">
    <citation type="submission" date="2023-02" db="EMBL/GenBank/DDBJ databases">
        <title>Genome sequence of Mucilaginibacter jinjuensis strain KACC 16571.</title>
        <authorList>
            <person name="Kim S."/>
            <person name="Heo J."/>
            <person name="Kwon S.-W."/>
        </authorList>
    </citation>
    <scope>NUCLEOTIDE SEQUENCE [LARGE SCALE GENOMIC DNA]</scope>
    <source>
        <strain evidence="1 2">KACC 16571</strain>
    </source>
</reference>
<dbReference type="SUPFAM" id="SSF52540">
    <property type="entry name" value="P-loop containing nucleoside triphosphate hydrolases"/>
    <property type="match status" value="1"/>
</dbReference>
<dbReference type="EMBL" id="CP117167">
    <property type="protein sequence ID" value="WCT12323.1"/>
    <property type="molecule type" value="Genomic_DNA"/>
</dbReference>
<evidence type="ECO:0008006" key="3">
    <source>
        <dbReference type="Google" id="ProtNLM"/>
    </source>
</evidence>
<evidence type="ECO:0000313" key="1">
    <source>
        <dbReference type="EMBL" id="WCT12323.1"/>
    </source>
</evidence>
<dbReference type="InterPro" id="IPR027417">
    <property type="entry name" value="P-loop_NTPase"/>
</dbReference>
<evidence type="ECO:0000313" key="2">
    <source>
        <dbReference type="Proteomes" id="UP001216139"/>
    </source>
</evidence>
<dbReference type="Gene3D" id="3.40.50.300">
    <property type="entry name" value="P-loop containing nucleotide triphosphate hydrolases"/>
    <property type="match status" value="1"/>
</dbReference>
<protein>
    <recommendedName>
        <fullName evidence="3">DNA polymerase-3 subunit delta</fullName>
    </recommendedName>
</protein>
<organism evidence="1 2">
    <name type="scientific">Mucilaginibacter jinjuensis</name>
    <dbReference type="NCBI Taxonomy" id="1176721"/>
    <lineage>
        <taxon>Bacteria</taxon>
        <taxon>Pseudomonadati</taxon>
        <taxon>Bacteroidota</taxon>
        <taxon>Sphingobacteriia</taxon>
        <taxon>Sphingobacteriales</taxon>
        <taxon>Sphingobacteriaceae</taxon>
        <taxon>Mucilaginibacter</taxon>
    </lineage>
</organism>